<dbReference type="SUPFAM" id="SSF161111">
    <property type="entry name" value="Cation efflux protein transmembrane domain-like"/>
    <property type="match status" value="1"/>
</dbReference>
<keyword evidence="3" id="KW-0813">Transport</keyword>
<dbReference type="InterPro" id="IPR002524">
    <property type="entry name" value="Cation_efflux"/>
</dbReference>
<keyword evidence="4 8" id="KW-0812">Transmembrane</keyword>
<dbReference type="InterPro" id="IPR027469">
    <property type="entry name" value="Cation_efflux_TMD_sf"/>
</dbReference>
<evidence type="ECO:0000256" key="1">
    <source>
        <dbReference type="ARBA" id="ARBA00004141"/>
    </source>
</evidence>
<feature type="transmembrane region" description="Helical" evidence="8">
    <location>
        <begin position="117"/>
        <end position="135"/>
    </location>
</feature>
<dbReference type="InterPro" id="IPR036837">
    <property type="entry name" value="Cation_efflux_CTD_sf"/>
</dbReference>
<dbReference type="Pfam" id="PF16916">
    <property type="entry name" value="ZT_dimer"/>
    <property type="match status" value="1"/>
</dbReference>
<evidence type="ECO:0000256" key="8">
    <source>
        <dbReference type="SAM" id="Phobius"/>
    </source>
</evidence>
<feature type="transmembrane region" description="Helical" evidence="8">
    <location>
        <begin position="195"/>
        <end position="213"/>
    </location>
</feature>
<evidence type="ECO:0000256" key="4">
    <source>
        <dbReference type="ARBA" id="ARBA00022692"/>
    </source>
</evidence>
<evidence type="ECO:0000259" key="9">
    <source>
        <dbReference type="Pfam" id="PF01545"/>
    </source>
</evidence>
<comment type="caution">
    <text evidence="11">The sequence shown here is derived from an EMBL/GenBank/DDBJ whole genome shotgun (WGS) entry which is preliminary data.</text>
</comment>
<dbReference type="AlphaFoldDB" id="A0A196S5N5"/>
<dbReference type="InterPro" id="IPR027470">
    <property type="entry name" value="Cation_efflux_CTD"/>
</dbReference>
<gene>
    <name evidence="11" type="ORF">AV274_5921</name>
</gene>
<keyword evidence="5 8" id="KW-1133">Transmembrane helix</keyword>
<feature type="transmembrane region" description="Helical" evidence="8">
    <location>
        <begin position="219"/>
        <end position="237"/>
    </location>
</feature>
<keyword evidence="6 8" id="KW-0472">Membrane</keyword>
<dbReference type="OrthoDB" id="435980at2759"/>
<dbReference type="NCBIfam" id="TIGR01297">
    <property type="entry name" value="CDF"/>
    <property type="match status" value="1"/>
</dbReference>
<dbReference type="Gene3D" id="3.30.70.1350">
    <property type="entry name" value="Cation efflux protein, cytoplasmic domain"/>
    <property type="match status" value="2"/>
</dbReference>
<reference evidence="11 12" key="1">
    <citation type="submission" date="2016-05" db="EMBL/GenBank/DDBJ databases">
        <title>Nuclear genome of Blastocystis sp. subtype 1 NandII.</title>
        <authorList>
            <person name="Gentekaki E."/>
            <person name="Curtis B."/>
            <person name="Stairs C."/>
            <person name="Eme L."/>
            <person name="Herman E."/>
            <person name="Klimes V."/>
            <person name="Arias M.C."/>
            <person name="Elias M."/>
            <person name="Hilliou F."/>
            <person name="Klute M."/>
            <person name="Malik S.-B."/>
            <person name="Pightling A."/>
            <person name="Rachubinski R."/>
            <person name="Salas D."/>
            <person name="Schlacht A."/>
            <person name="Suga H."/>
            <person name="Archibald J."/>
            <person name="Ball S.G."/>
            <person name="Clark G."/>
            <person name="Dacks J."/>
            <person name="Van Der Giezen M."/>
            <person name="Tsaousis A."/>
            <person name="Roger A."/>
        </authorList>
    </citation>
    <scope>NUCLEOTIDE SEQUENCE [LARGE SCALE GENOMIC DNA]</scope>
    <source>
        <strain evidence="12">ATCC 50177 / NandII</strain>
    </source>
</reference>
<dbReference type="InterPro" id="IPR058533">
    <property type="entry name" value="Cation_efflux_TM"/>
</dbReference>
<dbReference type="GO" id="GO:0008324">
    <property type="term" value="F:monoatomic cation transmembrane transporter activity"/>
    <property type="evidence" value="ECO:0007669"/>
    <property type="project" value="InterPro"/>
</dbReference>
<dbReference type="STRING" id="478820.A0A196S5N5"/>
<evidence type="ECO:0000259" key="10">
    <source>
        <dbReference type="Pfam" id="PF16916"/>
    </source>
</evidence>
<feature type="region of interest" description="Disordered" evidence="7">
    <location>
        <begin position="1"/>
        <end position="31"/>
    </location>
</feature>
<dbReference type="SUPFAM" id="SSF160240">
    <property type="entry name" value="Cation efflux protein cytoplasmic domain-like"/>
    <property type="match status" value="2"/>
</dbReference>
<evidence type="ECO:0000256" key="5">
    <source>
        <dbReference type="ARBA" id="ARBA00022989"/>
    </source>
</evidence>
<feature type="domain" description="Cation efflux protein transmembrane" evidence="9">
    <location>
        <begin position="51"/>
        <end position="243"/>
    </location>
</feature>
<dbReference type="PANTHER" id="PTHR43840">
    <property type="entry name" value="MITOCHONDRIAL METAL TRANSPORTER 1-RELATED"/>
    <property type="match status" value="1"/>
</dbReference>
<dbReference type="EMBL" id="LXWW01000546">
    <property type="protein sequence ID" value="OAO12383.1"/>
    <property type="molecule type" value="Genomic_DNA"/>
</dbReference>
<evidence type="ECO:0000313" key="12">
    <source>
        <dbReference type="Proteomes" id="UP000078348"/>
    </source>
</evidence>
<comment type="similarity">
    <text evidence="2">Belongs to the cation diffusion facilitator (CDF) transporter (TC 2.A.4) family.</text>
</comment>
<accession>A0A196S5N5</accession>
<proteinExistence type="inferred from homology"/>
<dbReference type="Gene3D" id="1.20.1510.10">
    <property type="entry name" value="Cation efflux protein transmembrane domain"/>
    <property type="match status" value="1"/>
</dbReference>
<dbReference type="FunFam" id="1.20.1510.10:FF:000006">
    <property type="entry name" value="Divalent cation efflux transporter"/>
    <property type="match status" value="1"/>
</dbReference>
<dbReference type="PANTHER" id="PTHR43840:SF15">
    <property type="entry name" value="MITOCHONDRIAL METAL TRANSPORTER 1-RELATED"/>
    <property type="match status" value="1"/>
</dbReference>
<evidence type="ECO:0000313" key="11">
    <source>
        <dbReference type="EMBL" id="OAO12383.1"/>
    </source>
</evidence>
<feature type="transmembrane region" description="Helical" evidence="8">
    <location>
        <begin position="155"/>
        <end position="174"/>
    </location>
</feature>
<feature type="domain" description="Cation efflux protein cytoplasmic" evidence="10">
    <location>
        <begin position="248"/>
        <end position="322"/>
    </location>
</feature>
<evidence type="ECO:0000256" key="6">
    <source>
        <dbReference type="ARBA" id="ARBA00023136"/>
    </source>
</evidence>
<protein>
    <submittedName>
        <fullName evidence="11">Cation Diffusion Facilitator (CDF) Family</fullName>
    </submittedName>
</protein>
<sequence>MSEKKEEQTVSIEMTNMEHTPAPDSEGTPYVKGDVRFDPEARARAANMTSYVAMTLNIALTIIKFLAGFFGNSSALMADALHSLSDLISDVVCVVVSCMAKKPADLDHPYGHGRVELAGSVVVAAMLLLAAWLIGVESIDKLKNPNQGELKWYTAVAAAASIVVKEGLYWYTYIVGKKINSPVIIANAWHHRTDAISSVVALVGTLVCIIWKWPYADPIAGLAVAVMIAFIGINILYESTCSLVDRVPAEVVDKLNTILASLPDVEGFSDVRAREMGAFILVDLKLYVHPGTHVEDAEVIQHHVERMIKQEVKNVTEVMVRITSIRDEKNAQPVNNVTTKIRESVMAIPAVKEITQIRVFGPEPYSVDLHIVCKDFSSFCEQHQALHAVKQAVNDVAPMKAVHVGLECNDEHEVHCEEEGPCVVKEAEKTETLPTTSGTN</sequence>
<dbReference type="InterPro" id="IPR050291">
    <property type="entry name" value="CDF_Transporter"/>
</dbReference>
<evidence type="ECO:0000256" key="3">
    <source>
        <dbReference type="ARBA" id="ARBA00022448"/>
    </source>
</evidence>
<evidence type="ECO:0000256" key="2">
    <source>
        <dbReference type="ARBA" id="ARBA00008114"/>
    </source>
</evidence>
<feature type="compositionally biased region" description="Polar residues" evidence="7">
    <location>
        <begin position="9"/>
        <end position="18"/>
    </location>
</feature>
<dbReference type="Pfam" id="PF01545">
    <property type="entry name" value="Cation_efflux"/>
    <property type="match status" value="1"/>
</dbReference>
<keyword evidence="12" id="KW-1185">Reference proteome</keyword>
<name>A0A196S5N5_BLAHN</name>
<dbReference type="Proteomes" id="UP000078348">
    <property type="component" value="Unassembled WGS sequence"/>
</dbReference>
<comment type="subcellular location">
    <subcellularLocation>
        <location evidence="1">Membrane</location>
        <topology evidence="1">Multi-pass membrane protein</topology>
    </subcellularLocation>
</comment>
<organism evidence="11 12">
    <name type="scientific">Blastocystis sp. subtype 1 (strain ATCC 50177 / NandII)</name>
    <dbReference type="NCBI Taxonomy" id="478820"/>
    <lineage>
        <taxon>Eukaryota</taxon>
        <taxon>Sar</taxon>
        <taxon>Stramenopiles</taxon>
        <taxon>Bigyra</taxon>
        <taxon>Opalozoa</taxon>
        <taxon>Opalinata</taxon>
        <taxon>Blastocystidae</taxon>
        <taxon>Blastocystis</taxon>
    </lineage>
</organism>
<feature type="transmembrane region" description="Helical" evidence="8">
    <location>
        <begin position="51"/>
        <end position="70"/>
    </location>
</feature>
<evidence type="ECO:0000256" key="7">
    <source>
        <dbReference type="SAM" id="MobiDB-lite"/>
    </source>
</evidence>
<dbReference type="GO" id="GO:0016020">
    <property type="term" value="C:membrane"/>
    <property type="evidence" value="ECO:0007669"/>
    <property type="project" value="UniProtKB-SubCell"/>
</dbReference>